<dbReference type="Pfam" id="PF00535">
    <property type="entry name" value="Glycos_transf_2"/>
    <property type="match status" value="1"/>
</dbReference>
<dbReference type="EMBL" id="JAVRIC010000022">
    <property type="protein sequence ID" value="MDT0498468.1"/>
    <property type="molecule type" value="Genomic_DNA"/>
</dbReference>
<comment type="caution">
    <text evidence="3">The sequence shown here is derived from an EMBL/GenBank/DDBJ whole genome shotgun (WGS) entry which is preliminary data.</text>
</comment>
<dbReference type="SUPFAM" id="SSF53448">
    <property type="entry name" value="Nucleotide-diphospho-sugar transferases"/>
    <property type="match status" value="1"/>
</dbReference>
<dbReference type="RefSeq" id="WP_311365881.1">
    <property type="nucleotide sequence ID" value="NZ_JAVRIC010000022.1"/>
</dbReference>
<dbReference type="EC" id="2.4.-.-" evidence="3"/>
<dbReference type="PANTHER" id="PTHR43630">
    <property type="entry name" value="POLY-BETA-1,6-N-ACETYL-D-GLUCOSAMINE SYNTHASE"/>
    <property type="match status" value="1"/>
</dbReference>
<dbReference type="PANTHER" id="PTHR43630:SF2">
    <property type="entry name" value="GLYCOSYLTRANSFERASE"/>
    <property type="match status" value="1"/>
</dbReference>
<dbReference type="CDD" id="cd02511">
    <property type="entry name" value="Beta4Glucosyltransferase"/>
    <property type="match status" value="1"/>
</dbReference>
<comment type="similarity">
    <text evidence="1">Belongs to the glycosyltransferase 2 family. WaaE/KdtX subfamily.</text>
</comment>
<evidence type="ECO:0000313" key="3">
    <source>
        <dbReference type="EMBL" id="MDT0498468.1"/>
    </source>
</evidence>
<proteinExistence type="inferred from homology"/>
<keyword evidence="3" id="KW-0808">Transferase</keyword>
<evidence type="ECO:0000256" key="1">
    <source>
        <dbReference type="ARBA" id="ARBA00038494"/>
    </source>
</evidence>
<keyword evidence="3" id="KW-0328">Glycosyltransferase</keyword>
<dbReference type="InterPro" id="IPR001173">
    <property type="entry name" value="Glyco_trans_2-like"/>
</dbReference>
<evidence type="ECO:0000259" key="2">
    <source>
        <dbReference type="Pfam" id="PF00535"/>
    </source>
</evidence>
<keyword evidence="4" id="KW-1185">Reference proteome</keyword>
<dbReference type="InterPro" id="IPR029044">
    <property type="entry name" value="Nucleotide-diphossugar_trans"/>
</dbReference>
<dbReference type="Gene3D" id="3.90.550.10">
    <property type="entry name" value="Spore Coat Polysaccharide Biosynthesis Protein SpsA, Chain A"/>
    <property type="match status" value="1"/>
</dbReference>
<dbReference type="Proteomes" id="UP001254608">
    <property type="component" value="Unassembled WGS sequence"/>
</dbReference>
<sequence>MNNPRHQRPSITATIICRNEADRIEACLESIAGWVDEIVVLDSGSTDGTLDIVRRYTDKVWQTDWPGFGPQRNRALDKATGDWVLYIDADERVTPELRAEVDRVLCAPNFDRTLLKMPWRTLLFGKPLRYGRFTSPQSRLFLRRGARFRDDLVHEAIMLPECRVGLLRGELEHDSWRSYAHMQEKHLHYACLLARQKYARGKRGGLIYAGARFFTDFAQQYLLRLSILDGRRGLLISLALAQYALHKYVALWALSQSDSGTQKKIRANPSIRMRAVRSDDSAF</sequence>
<accession>A0ABU2WKR0</accession>
<organism evidence="3 4">
    <name type="scientific">Banduia mediterranea</name>
    <dbReference type="NCBI Taxonomy" id="3075609"/>
    <lineage>
        <taxon>Bacteria</taxon>
        <taxon>Pseudomonadati</taxon>
        <taxon>Pseudomonadota</taxon>
        <taxon>Gammaproteobacteria</taxon>
        <taxon>Nevskiales</taxon>
        <taxon>Algiphilaceae</taxon>
        <taxon>Banduia</taxon>
    </lineage>
</organism>
<gene>
    <name evidence="3" type="ORF">RM530_14035</name>
</gene>
<feature type="domain" description="Glycosyltransferase 2-like" evidence="2">
    <location>
        <begin position="15"/>
        <end position="97"/>
    </location>
</feature>
<reference evidence="3 4" key="1">
    <citation type="submission" date="2023-09" db="EMBL/GenBank/DDBJ databases">
        <authorList>
            <person name="Rey-Velasco X."/>
        </authorList>
    </citation>
    <scope>NUCLEOTIDE SEQUENCE [LARGE SCALE GENOMIC DNA]</scope>
    <source>
        <strain evidence="3 4">W345</strain>
    </source>
</reference>
<dbReference type="GO" id="GO:0016757">
    <property type="term" value="F:glycosyltransferase activity"/>
    <property type="evidence" value="ECO:0007669"/>
    <property type="project" value="UniProtKB-KW"/>
</dbReference>
<protein>
    <submittedName>
        <fullName evidence="3">Glycosyltransferase family 2 protein</fullName>
        <ecNumber evidence="3">2.4.-.-</ecNumber>
    </submittedName>
</protein>
<name>A0ABU2WKR0_9GAMM</name>
<evidence type="ECO:0000313" key="4">
    <source>
        <dbReference type="Proteomes" id="UP001254608"/>
    </source>
</evidence>